<name>A0A843W6Q2_COLES</name>
<comment type="caution">
    <text evidence="1">The sequence shown here is derived from an EMBL/GenBank/DDBJ whole genome shotgun (WGS) entry which is preliminary data.</text>
</comment>
<dbReference type="Proteomes" id="UP000652761">
    <property type="component" value="Unassembled WGS sequence"/>
</dbReference>
<reference evidence="1" key="1">
    <citation type="submission" date="2017-07" db="EMBL/GenBank/DDBJ databases">
        <title>Taro Niue Genome Assembly and Annotation.</title>
        <authorList>
            <person name="Atibalentja N."/>
            <person name="Keating K."/>
            <person name="Fields C.J."/>
        </authorList>
    </citation>
    <scope>NUCLEOTIDE SEQUENCE</scope>
    <source>
        <strain evidence="1">Niue_2</strain>
        <tissue evidence="1">Leaf</tissue>
    </source>
</reference>
<sequence>MLTSDHLTPMGKWHFRALSPGPDRAPLRWHWLYCLSLDNQSMANSPEVWRDSRYERTSNSRLDLIDP</sequence>
<accession>A0A843W6Q2</accession>
<proteinExistence type="predicted"/>
<gene>
    <name evidence="1" type="ORF">Taro_033343</name>
</gene>
<evidence type="ECO:0000313" key="2">
    <source>
        <dbReference type="Proteomes" id="UP000652761"/>
    </source>
</evidence>
<organism evidence="1 2">
    <name type="scientific">Colocasia esculenta</name>
    <name type="common">Wild taro</name>
    <name type="synonym">Arum esculentum</name>
    <dbReference type="NCBI Taxonomy" id="4460"/>
    <lineage>
        <taxon>Eukaryota</taxon>
        <taxon>Viridiplantae</taxon>
        <taxon>Streptophyta</taxon>
        <taxon>Embryophyta</taxon>
        <taxon>Tracheophyta</taxon>
        <taxon>Spermatophyta</taxon>
        <taxon>Magnoliopsida</taxon>
        <taxon>Liliopsida</taxon>
        <taxon>Araceae</taxon>
        <taxon>Aroideae</taxon>
        <taxon>Colocasieae</taxon>
        <taxon>Colocasia</taxon>
    </lineage>
</organism>
<dbReference type="AlphaFoldDB" id="A0A843W6Q2"/>
<dbReference type="EMBL" id="NMUH01002540">
    <property type="protein sequence ID" value="MQM00605.1"/>
    <property type="molecule type" value="Genomic_DNA"/>
</dbReference>
<evidence type="ECO:0000313" key="1">
    <source>
        <dbReference type="EMBL" id="MQM00605.1"/>
    </source>
</evidence>
<protein>
    <submittedName>
        <fullName evidence="1">Uncharacterized protein</fullName>
    </submittedName>
</protein>
<keyword evidence="2" id="KW-1185">Reference proteome</keyword>